<accession>A0A8X6U5Z4</accession>
<gene>
    <name evidence="1" type="ORF">NPIL_537071</name>
</gene>
<protein>
    <submittedName>
        <fullName evidence="1">Uncharacterized protein</fullName>
    </submittedName>
</protein>
<dbReference type="EMBL" id="BMAW01119467">
    <property type="protein sequence ID" value="GFT84747.1"/>
    <property type="molecule type" value="Genomic_DNA"/>
</dbReference>
<organism evidence="1 2">
    <name type="scientific">Nephila pilipes</name>
    <name type="common">Giant wood spider</name>
    <name type="synonym">Nephila maculata</name>
    <dbReference type="NCBI Taxonomy" id="299642"/>
    <lineage>
        <taxon>Eukaryota</taxon>
        <taxon>Metazoa</taxon>
        <taxon>Ecdysozoa</taxon>
        <taxon>Arthropoda</taxon>
        <taxon>Chelicerata</taxon>
        <taxon>Arachnida</taxon>
        <taxon>Araneae</taxon>
        <taxon>Araneomorphae</taxon>
        <taxon>Entelegynae</taxon>
        <taxon>Araneoidea</taxon>
        <taxon>Nephilidae</taxon>
        <taxon>Nephila</taxon>
    </lineage>
</organism>
<dbReference type="AlphaFoldDB" id="A0A8X6U5Z4"/>
<reference evidence="1" key="1">
    <citation type="submission" date="2020-08" db="EMBL/GenBank/DDBJ databases">
        <title>Multicomponent nature underlies the extraordinary mechanical properties of spider dragline silk.</title>
        <authorList>
            <person name="Kono N."/>
            <person name="Nakamura H."/>
            <person name="Mori M."/>
            <person name="Yoshida Y."/>
            <person name="Ohtoshi R."/>
            <person name="Malay A.D."/>
            <person name="Moran D.A.P."/>
            <person name="Tomita M."/>
            <person name="Numata K."/>
            <person name="Arakawa K."/>
        </authorList>
    </citation>
    <scope>NUCLEOTIDE SEQUENCE</scope>
</reference>
<keyword evidence="2" id="KW-1185">Reference proteome</keyword>
<proteinExistence type="predicted"/>
<evidence type="ECO:0000313" key="1">
    <source>
        <dbReference type="EMBL" id="GFT84747.1"/>
    </source>
</evidence>
<sequence>MNTVLAPFRPLLTNEFSPASSRVFRAVLVKAPLKHYPSTNQASQKGRVVSMEWEDRVLHFRWQLSVRQVSSSQMEYLLEVDTFDEE</sequence>
<comment type="caution">
    <text evidence="1">The sequence shown here is derived from an EMBL/GenBank/DDBJ whole genome shotgun (WGS) entry which is preliminary data.</text>
</comment>
<evidence type="ECO:0000313" key="2">
    <source>
        <dbReference type="Proteomes" id="UP000887013"/>
    </source>
</evidence>
<dbReference type="Proteomes" id="UP000887013">
    <property type="component" value="Unassembled WGS sequence"/>
</dbReference>
<name>A0A8X6U5Z4_NEPPI</name>